<feature type="domain" description="Histidine kinase" evidence="16">
    <location>
        <begin position="408"/>
        <end position="623"/>
    </location>
</feature>
<evidence type="ECO:0000256" key="2">
    <source>
        <dbReference type="ARBA" id="ARBA00004141"/>
    </source>
</evidence>
<dbReference type="InterPro" id="IPR036890">
    <property type="entry name" value="HATPase_C_sf"/>
</dbReference>
<gene>
    <name evidence="19" type="ORF">CLG96_09155</name>
</gene>
<dbReference type="GO" id="GO:0000155">
    <property type="term" value="F:phosphorelay sensor kinase activity"/>
    <property type="evidence" value="ECO:0007669"/>
    <property type="project" value="InterPro"/>
</dbReference>
<accession>A0A2T5FYJ5</accession>
<sequence length="630" mass="68565">MADMPSPVESWRRAVSGYGAAILCVLLAHVVRLAFQPWLIDRSPYLLFPVAILAAAFYGGTGPAILATLAAAALGTISFGPSGLHVAHLAQLLSFLAAASGIILLRAAMGRWRRRATLHDEHAAGGTRDTGQLNDELNLLIDGAVNYAIYMLDPEGRVTIWNKGAERLTGWKEGEVIGRSCALFYPAEEVTAGKPAQDLARARRDGKLEEENWRVRKDGSEFLAHVLITALYDEFGALRGFGKVVRDITDQKAKESAIRASETHLRSILSTVPDAMIIIDERGAIMSFSAAAERLFGYSETEISGMNVSCLMPSPDRERHDDYIAHYLATGERRVIGIGRVVIGMRRDGSTFPMELSVGEAAVDGRRIFTGFIRDLTERLQTQEHLEELQSELLHVSRISAMGAMASTLAHELNQPITAVTNYVEAARDLLARPDPDDLPMIREALDEAASESLRAGDIVRRLREFVSRGEVEKTIEELPELIDKAATLGLAGTREKGVEVSLDLGAEAASVLVDRVQIQQVLINLMRNAIEAMGDSPVRRLSIATRDQGPGLVRVTVADTGHGVAPAIADQLFRAFVSTKREGMGLGLSICRTIVEANGGRIWLETPEQGGSMFHFTLVKAQSEKMDVG</sequence>
<dbReference type="NCBIfam" id="TIGR00229">
    <property type="entry name" value="sensory_box"/>
    <property type="match status" value="2"/>
</dbReference>
<dbReference type="Gene3D" id="1.10.287.130">
    <property type="match status" value="1"/>
</dbReference>
<dbReference type="InterPro" id="IPR036097">
    <property type="entry name" value="HisK_dim/P_sf"/>
</dbReference>
<evidence type="ECO:0000256" key="5">
    <source>
        <dbReference type="ARBA" id="ARBA00022679"/>
    </source>
</evidence>
<dbReference type="AlphaFoldDB" id="A0A2T5FYJ5"/>
<dbReference type="InterPro" id="IPR005467">
    <property type="entry name" value="His_kinase_dom"/>
</dbReference>
<dbReference type="InterPro" id="IPR001610">
    <property type="entry name" value="PAC"/>
</dbReference>
<evidence type="ECO:0000256" key="3">
    <source>
        <dbReference type="ARBA" id="ARBA00012438"/>
    </source>
</evidence>
<dbReference type="CDD" id="cd00082">
    <property type="entry name" value="HisKA"/>
    <property type="match status" value="1"/>
</dbReference>
<comment type="catalytic activity">
    <reaction evidence="1">
        <text>ATP + protein L-histidine = ADP + protein N-phospho-L-histidine.</text>
        <dbReference type="EC" id="2.7.13.3"/>
    </reaction>
</comment>
<evidence type="ECO:0000256" key="1">
    <source>
        <dbReference type="ARBA" id="ARBA00000085"/>
    </source>
</evidence>
<evidence type="ECO:0000256" key="6">
    <source>
        <dbReference type="ARBA" id="ARBA00022692"/>
    </source>
</evidence>
<feature type="transmembrane region" description="Helical" evidence="15">
    <location>
        <begin position="86"/>
        <end position="105"/>
    </location>
</feature>
<dbReference type="SUPFAM" id="SSF47384">
    <property type="entry name" value="Homodimeric domain of signal transducing histidine kinase"/>
    <property type="match status" value="1"/>
</dbReference>
<evidence type="ECO:0000256" key="13">
    <source>
        <dbReference type="ARBA" id="ARBA00059827"/>
    </source>
</evidence>
<dbReference type="InterPro" id="IPR004358">
    <property type="entry name" value="Sig_transdc_His_kin-like_C"/>
</dbReference>
<evidence type="ECO:0000256" key="12">
    <source>
        <dbReference type="ARBA" id="ARBA00023136"/>
    </source>
</evidence>
<dbReference type="InterPro" id="IPR038318">
    <property type="entry name" value="KdpD_sf"/>
</dbReference>
<dbReference type="InterPro" id="IPR003594">
    <property type="entry name" value="HATPase_dom"/>
</dbReference>
<name>A0A2T5FYJ5_9SPHN</name>
<protein>
    <recommendedName>
        <fullName evidence="14">Sensor protein FixL</fullName>
        <ecNumber evidence="3">2.7.13.3</ecNumber>
    </recommendedName>
</protein>
<dbReference type="InterPro" id="IPR003661">
    <property type="entry name" value="HisK_dim/P_dom"/>
</dbReference>
<keyword evidence="9" id="KW-0067">ATP-binding</keyword>
<dbReference type="SMART" id="SM00086">
    <property type="entry name" value="PAC"/>
    <property type="match status" value="2"/>
</dbReference>
<dbReference type="Pfam" id="PF13493">
    <property type="entry name" value="DUF4118"/>
    <property type="match status" value="1"/>
</dbReference>
<keyword evidence="12 15" id="KW-0472">Membrane</keyword>
<dbReference type="Proteomes" id="UP000244162">
    <property type="component" value="Unassembled WGS sequence"/>
</dbReference>
<evidence type="ECO:0000256" key="8">
    <source>
        <dbReference type="ARBA" id="ARBA00022777"/>
    </source>
</evidence>
<dbReference type="PRINTS" id="PR00344">
    <property type="entry name" value="BCTRLSENSOR"/>
</dbReference>
<dbReference type="PANTHER" id="PTHR43065:SF10">
    <property type="entry name" value="PEROXIDE STRESS-ACTIVATED HISTIDINE KINASE MAK3"/>
    <property type="match status" value="1"/>
</dbReference>
<evidence type="ECO:0000256" key="9">
    <source>
        <dbReference type="ARBA" id="ARBA00022840"/>
    </source>
</evidence>
<organism evidence="19 20">
    <name type="scientific">Sphingomonas oleivorans</name>
    <dbReference type="NCBI Taxonomy" id="1735121"/>
    <lineage>
        <taxon>Bacteria</taxon>
        <taxon>Pseudomonadati</taxon>
        <taxon>Pseudomonadota</taxon>
        <taxon>Alphaproteobacteria</taxon>
        <taxon>Sphingomonadales</taxon>
        <taxon>Sphingomonadaceae</taxon>
        <taxon>Sphingomonas</taxon>
    </lineage>
</organism>
<dbReference type="PROSITE" id="PS50112">
    <property type="entry name" value="PAS"/>
    <property type="match status" value="2"/>
</dbReference>
<comment type="caution">
    <text evidence="19">The sequence shown here is derived from an EMBL/GenBank/DDBJ whole genome shotgun (WGS) entry which is preliminary data.</text>
</comment>
<dbReference type="Gene3D" id="1.20.120.620">
    <property type="entry name" value="Backbone structure of the membrane domain of e. Coli histidine kinase receptor kdpd"/>
    <property type="match status" value="1"/>
</dbReference>
<dbReference type="PROSITE" id="PS50109">
    <property type="entry name" value="HIS_KIN"/>
    <property type="match status" value="1"/>
</dbReference>
<dbReference type="SUPFAM" id="SSF55785">
    <property type="entry name" value="PYP-like sensor domain (PAS domain)"/>
    <property type="match status" value="2"/>
</dbReference>
<evidence type="ECO:0000259" key="16">
    <source>
        <dbReference type="PROSITE" id="PS50109"/>
    </source>
</evidence>
<feature type="domain" description="PAS" evidence="17">
    <location>
        <begin position="133"/>
        <end position="186"/>
    </location>
</feature>
<keyword evidence="4" id="KW-0597">Phosphoprotein</keyword>
<dbReference type="InterPro" id="IPR025201">
    <property type="entry name" value="KdpD_TM"/>
</dbReference>
<keyword evidence="7" id="KW-0547">Nucleotide-binding</keyword>
<comment type="function">
    <text evidence="13">Putative oxygen sensor; modulates the activity of FixJ, a transcriptional activator of nitrogen fixation fixK gene. FixL probably acts as a kinase that phosphorylates FixJ.</text>
</comment>
<dbReference type="SMART" id="SM00388">
    <property type="entry name" value="HisKA"/>
    <property type="match status" value="1"/>
</dbReference>
<dbReference type="OrthoDB" id="9789238at2"/>
<dbReference type="InterPro" id="IPR000014">
    <property type="entry name" value="PAS"/>
</dbReference>
<dbReference type="Gene3D" id="3.30.565.10">
    <property type="entry name" value="Histidine kinase-like ATPase, C-terminal domain"/>
    <property type="match status" value="1"/>
</dbReference>
<dbReference type="SMART" id="SM00091">
    <property type="entry name" value="PAS"/>
    <property type="match status" value="2"/>
</dbReference>
<feature type="domain" description="PAC" evidence="18">
    <location>
        <begin position="208"/>
        <end position="260"/>
    </location>
</feature>
<dbReference type="Gene3D" id="3.30.450.20">
    <property type="entry name" value="PAS domain"/>
    <property type="match status" value="2"/>
</dbReference>
<feature type="transmembrane region" description="Helical" evidence="15">
    <location>
        <begin position="15"/>
        <end position="35"/>
    </location>
</feature>
<comment type="subcellular location">
    <subcellularLocation>
        <location evidence="2">Membrane</location>
        <topology evidence="2">Multi-pass membrane protein</topology>
    </subcellularLocation>
</comment>
<dbReference type="SUPFAM" id="SSF55874">
    <property type="entry name" value="ATPase domain of HSP90 chaperone/DNA topoisomerase II/histidine kinase"/>
    <property type="match status" value="1"/>
</dbReference>
<feature type="domain" description="PAS" evidence="17">
    <location>
        <begin position="261"/>
        <end position="331"/>
    </location>
</feature>
<keyword evidence="8 19" id="KW-0418">Kinase</keyword>
<evidence type="ECO:0000256" key="11">
    <source>
        <dbReference type="ARBA" id="ARBA00023012"/>
    </source>
</evidence>
<dbReference type="PROSITE" id="PS50113">
    <property type="entry name" value="PAC"/>
    <property type="match status" value="1"/>
</dbReference>
<keyword evidence="5" id="KW-0808">Transferase</keyword>
<dbReference type="PANTHER" id="PTHR43065">
    <property type="entry name" value="SENSOR HISTIDINE KINASE"/>
    <property type="match status" value="1"/>
</dbReference>
<proteinExistence type="predicted"/>
<evidence type="ECO:0000256" key="14">
    <source>
        <dbReference type="ARBA" id="ARBA00070616"/>
    </source>
</evidence>
<dbReference type="InterPro" id="IPR000700">
    <property type="entry name" value="PAS-assoc_C"/>
</dbReference>
<evidence type="ECO:0000313" key="19">
    <source>
        <dbReference type="EMBL" id="PTQ11586.1"/>
    </source>
</evidence>
<evidence type="ECO:0000259" key="18">
    <source>
        <dbReference type="PROSITE" id="PS50113"/>
    </source>
</evidence>
<dbReference type="Pfam" id="PF00512">
    <property type="entry name" value="HisKA"/>
    <property type="match status" value="1"/>
</dbReference>
<dbReference type="GO" id="GO:0005524">
    <property type="term" value="F:ATP binding"/>
    <property type="evidence" value="ECO:0007669"/>
    <property type="project" value="UniProtKB-KW"/>
</dbReference>
<dbReference type="EC" id="2.7.13.3" evidence="3"/>
<evidence type="ECO:0000256" key="7">
    <source>
        <dbReference type="ARBA" id="ARBA00022741"/>
    </source>
</evidence>
<keyword evidence="20" id="KW-1185">Reference proteome</keyword>
<keyword evidence="10 15" id="KW-1133">Transmembrane helix</keyword>
<dbReference type="Pfam" id="PF00989">
    <property type="entry name" value="PAS"/>
    <property type="match status" value="1"/>
</dbReference>
<dbReference type="Gene3D" id="6.10.250.2580">
    <property type="match status" value="1"/>
</dbReference>
<keyword evidence="6 15" id="KW-0812">Transmembrane</keyword>
<evidence type="ECO:0000256" key="15">
    <source>
        <dbReference type="SAM" id="Phobius"/>
    </source>
</evidence>
<reference evidence="19 20" key="1">
    <citation type="submission" date="2017-09" db="EMBL/GenBank/DDBJ databases">
        <title>Sphingomonas panjinensis sp.nov., isolated from oil-contaminated soil.</title>
        <authorList>
            <person name="Wang L."/>
            <person name="Chen L."/>
        </authorList>
    </citation>
    <scope>NUCLEOTIDE SEQUENCE [LARGE SCALE GENOMIC DNA]</scope>
    <source>
        <strain evidence="19 20">FW-11</strain>
    </source>
</reference>
<evidence type="ECO:0000259" key="17">
    <source>
        <dbReference type="PROSITE" id="PS50112"/>
    </source>
</evidence>
<keyword evidence="11" id="KW-0902">Two-component regulatory system</keyword>
<dbReference type="FunFam" id="3.30.450.20:FF:000060">
    <property type="entry name" value="Sensor protein FixL"/>
    <property type="match status" value="1"/>
</dbReference>
<dbReference type="CDD" id="cd00130">
    <property type="entry name" value="PAS"/>
    <property type="match status" value="2"/>
</dbReference>
<dbReference type="SMART" id="SM00387">
    <property type="entry name" value="HATPase_c"/>
    <property type="match status" value="1"/>
</dbReference>
<dbReference type="InterPro" id="IPR013767">
    <property type="entry name" value="PAS_fold"/>
</dbReference>
<evidence type="ECO:0000313" key="20">
    <source>
        <dbReference type="Proteomes" id="UP000244162"/>
    </source>
</evidence>
<dbReference type="GO" id="GO:0006355">
    <property type="term" value="P:regulation of DNA-templated transcription"/>
    <property type="evidence" value="ECO:0007669"/>
    <property type="project" value="InterPro"/>
</dbReference>
<evidence type="ECO:0000256" key="4">
    <source>
        <dbReference type="ARBA" id="ARBA00022553"/>
    </source>
</evidence>
<evidence type="ECO:0000256" key="10">
    <source>
        <dbReference type="ARBA" id="ARBA00022989"/>
    </source>
</evidence>
<dbReference type="Pfam" id="PF02518">
    <property type="entry name" value="HATPase_c"/>
    <property type="match status" value="1"/>
</dbReference>
<dbReference type="InterPro" id="IPR035965">
    <property type="entry name" value="PAS-like_dom_sf"/>
</dbReference>
<dbReference type="EMBL" id="NWBU01000007">
    <property type="protein sequence ID" value="PTQ11586.1"/>
    <property type="molecule type" value="Genomic_DNA"/>
</dbReference>
<feature type="transmembrane region" description="Helical" evidence="15">
    <location>
        <begin position="47"/>
        <end position="74"/>
    </location>
</feature>
<dbReference type="Pfam" id="PF13426">
    <property type="entry name" value="PAS_9"/>
    <property type="match status" value="1"/>
</dbReference>